<name>A0A2P2NAJ0_RHIMU</name>
<feature type="transmembrane region" description="Helical" evidence="1">
    <location>
        <begin position="7"/>
        <end position="26"/>
    </location>
</feature>
<organism evidence="2">
    <name type="scientific">Rhizophora mucronata</name>
    <name type="common">Asiatic mangrove</name>
    <dbReference type="NCBI Taxonomy" id="61149"/>
    <lineage>
        <taxon>Eukaryota</taxon>
        <taxon>Viridiplantae</taxon>
        <taxon>Streptophyta</taxon>
        <taxon>Embryophyta</taxon>
        <taxon>Tracheophyta</taxon>
        <taxon>Spermatophyta</taxon>
        <taxon>Magnoliopsida</taxon>
        <taxon>eudicotyledons</taxon>
        <taxon>Gunneridae</taxon>
        <taxon>Pentapetalae</taxon>
        <taxon>rosids</taxon>
        <taxon>fabids</taxon>
        <taxon>Malpighiales</taxon>
        <taxon>Rhizophoraceae</taxon>
        <taxon>Rhizophora</taxon>
    </lineage>
</organism>
<protein>
    <submittedName>
        <fullName evidence="2">Uncharacterized protein</fullName>
    </submittedName>
</protein>
<evidence type="ECO:0000256" key="1">
    <source>
        <dbReference type="SAM" id="Phobius"/>
    </source>
</evidence>
<keyword evidence="1" id="KW-0812">Transmembrane</keyword>
<evidence type="ECO:0000313" key="2">
    <source>
        <dbReference type="EMBL" id="MBX39497.1"/>
    </source>
</evidence>
<feature type="transmembrane region" description="Helical" evidence="1">
    <location>
        <begin position="32"/>
        <end position="58"/>
    </location>
</feature>
<keyword evidence="1" id="KW-1133">Transmembrane helix</keyword>
<dbReference type="AlphaFoldDB" id="A0A2P2NAJ0"/>
<proteinExistence type="predicted"/>
<keyword evidence="1" id="KW-0472">Membrane</keyword>
<sequence>MSLQFEWFSFLILALFIKRNTFFSGFPLFHHLLFSIVTLVFSSLFESAVLVIISSFMVRVM</sequence>
<reference evidence="2" key="1">
    <citation type="submission" date="2018-02" db="EMBL/GenBank/DDBJ databases">
        <title>Rhizophora mucronata_Transcriptome.</title>
        <authorList>
            <person name="Meera S.P."/>
            <person name="Sreeshan A."/>
            <person name="Augustine A."/>
        </authorList>
    </citation>
    <scope>NUCLEOTIDE SEQUENCE</scope>
    <source>
        <tissue evidence="2">Leaf</tissue>
    </source>
</reference>
<dbReference type="EMBL" id="GGEC01059013">
    <property type="protein sequence ID" value="MBX39497.1"/>
    <property type="molecule type" value="Transcribed_RNA"/>
</dbReference>
<accession>A0A2P2NAJ0</accession>